<evidence type="ECO:0000313" key="3">
    <source>
        <dbReference type="Proteomes" id="UP000269721"/>
    </source>
</evidence>
<organism evidence="2 3">
    <name type="scientific">Blyttiomyces helicus</name>
    <dbReference type="NCBI Taxonomy" id="388810"/>
    <lineage>
        <taxon>Eukaryota</taxon>
        <taxon>Fungi</taxon>
        <taxon>Fungi incertae sedis</taxon>
        <taxon>Chytridiomycota</taxon>
        <taxon>Chytridiomycota incertae sedis</taxon>
        <taxon>Chytridiomycetes</taxon>
        <taxon>Chytridiomycetes incertae sedis</taxon>
        <taxon>Blyttiomyces</taxon>
    </lineage>
</organism>
<evidence type="ECO:0000313" key="2">
    <source>
        <dbReference type="EMBL" id="RKO85345.1"/>
    </source>
</evidence>
<keyword evidence="3" id="KW-1185">Reference proteome</keyword>
<feature type="region of interest" description="Disordered" evidence="1">
    <location>
        <begin position="1"/>
        <end position="40"/>
    </location>
</feature>
<name>A0A4P9W1V5_9FUNG</name>
<reference evidence="3" key="1">
    <citation type="journal article" date="2018" name="Nat. Microbiol.">
        <title>Leveraging single-cell genomics to expand the fungal tree of life.</title>
        <authorList>
            <person name="Ahrendt S.R."/>
            <person name="Quandt C.A."/>
            <person name="Ciobanu D."/>
            <person name="Clum A."/>
            <person name="Salamov A."/>
            <person name="Andreopoulos B."/>
            <person name="Cheng J.F."/>
            <person name="Woyke T."/>
            <person name="Pelin A."/>
            <person name="Henrissat B."/>
            <person name="Reynolds N.K."/>
            <person name="Benny G.L."/>
            <person name="Smith M.E."/>
            <person name="James T.Y."/>
            <person name="Grigoriev I.V."/>
        </authorList>
    </citation>
    <scope>NUCLEOTIDE SEQUENCE [LARGE SCALE GENOMIC DNA]</scope>
</reference>
<dbReference type="Proteomes" id="UP000269721">
    <property type="component" value="Unassembled WGS sequence"/>
</dbReference>
<protein>
    <submittedName>
        <fullName evidence="2">Uncharacterized protein</fullName>
    </submittedName>
</protein>
<dbReference type="EMBL" id="KZ999171">
    <property type="protein sequence ID" value="RKO85345.1"/>
    <property type="molecule type" value="Genomic_DNA"/>
</dbReference>
<gene>
    <name evidence="2" type="ORF">BDK51DRAFT_42017</name>
</gene>
<accession>A0A4P9W1V5</accession>
<sequence length="94" mass="10436">MEVGVTIPAGRDSAGSRTGDRRGPALGASGSPKNVSAREHRGEGWMDPYWGWMDPGPYRRVRLDTWRWLALASRAELRGRRPFAPHSPSPHANM</sequence>
<dbReference type="AlphaFoldDB" id="A0A4P9W1V5"/>
<proteinExistence type="predicted"/>
<evidence type="ECO:0000256" key="1">
    <source>
        <dbReference type="SAM" id="MobiDB-lite"/>
    </source>
</evidence>